<reference evidence="1" key="1">
    <citation type="submission" date="2022-11" db="EMBL/GenBank/DDBJ databases">
        <title>beta-Carotene-producing bacterium, Jeongeuplla avenae sp. nov., alleviates the salt stress of Arabidopsis seedlings.</title>
        <authorList>
            <person name="Jiang L."/>
            <person name="Lee J."/>
        </authorList>
    </citation>
    <scope>NUCLEOTIDE SEQUENCE</scope>
    <source>
        <strain evidence="1">DY_R2A_6</strain>
    </source>
</reference>
<dbReference type="EMBL" id="CP113520">
    <property type="protein sequence ID" value="WAJ27089.1"/>
    <property type="molecule type" value="Genomic_DNA"/>
</dbReference>
<organism evidence="1 2">
    <name type="scientific">Antarcticirhabdus aurantiaca</name>
    <dbReference type="NCBI Taxonomy" id="2606717"/>
    <lineage>
        <taxon>Bacteria</taxon>
        <taxon>Pseudomonadati</taxon>
        <taxon>Pseudomonadota</taxon>
        <taxon>Alphaproteobacteria</taxon>
        <taxon>Hyphomicrobiales</taxon>
        <taxon>Aurantimonadaceae</taxon>
        <taxon>Antarcticirhabdus</taxon>
    </lineage>
</organism>
<evidence type="ECO:0000313" key="2">
    <source>
        <dbReference type="Proteomes" id="UP001163223"/>
    </source>
</evidence>
<gene>
    <name evidence="1" type="primary">apaG</name>
    <name evidence="1" type="ORF">OXU80_19845</name>
</gene>
<sequence length="130" mass="14435">MYKATTRHITVTVTPTYLADQSKPDEGSWVWAYTVEIENGSREPVQLRSRHWRITDARGHVEEVTGPGVVGEEPVLSPGDSFTYTSGCPLPTPSGFMTGTYRMQGPDGGFFDVEIPAFSLDLPEERRTLN</sequence>
<proteinExistence type="predicted"/>
<protein>
    <submittedName>
        <fullName evidence="1">Co2+/Mg2+ efflux protein ApaG</fullName>
    </submittedName>
</protein>
<dbReference type="Proteomes" id="UP001163223">
    <property type="component" value="Chromosome"/>
</dbReference>
<name>A0ACD4NJT3_9HYPH</name>
<accession>A0ACD4NJT3</accession>
<evidence type="ECO:0000313" key="1">
    <source>
        <dbReference type="EMBL" id="WAJ27089.1"/>
    </source>
</evidence>
<keyword evidence="2" id="KW-1185">Reference proteome</keyword>